<gene>
    <name evidence="2" type="primary">ABSGL_06351.1 scaffold 8296</name>
</gene>
<protein>
    <submittedName>
        <fullName evidence="2">Uncharacterized protein</fullName>
    </submittedName>
</protein>
<organism evidence="2">
    <name type="scientific">Absidia glauca</name>
    <name type="common">Pin mould</name>
    <dbReference type="NCBI Taxonomy" id="4829"/>
    <lineage>
        <taxon>Eukaryota</taxon>
        <taxon>Fungi</taxon>
        <taxon>Fungi incertae sedis</taxon>
        <taxon>Mucoromycota</taxon>
        <taxon>Mucoromycotina</taxon>
        <taxon>Mucoromycetes</taxon>
        <taxon>Mucorales</taxon>
        <taxon>Cunninghamellaceae</taxon>
        <taxon>Absidia</taxon>
    </lineage>
</organism>
<dbReference type="InParanoid" id="A0A163JD24"/>
<evidence type="ECO:0000313" key="2">
    <source>
        <dbReference type="EMBL" id="SAM00635.1"/>
    </source>
</evidence>
<reference evidence="2" key="1">
    <citation type="submission" date="2016-04" db="EMBL/GenBank/DDBJ databases">
        <authorList>
            <person name="Evans L.H."/>
            <person name="Alamgir A."/>
            <person name="Owens N."/>
            <person name="Weber N.D."/>
            <person name="Virtaneva K."/>
            <person name="Barbian K."/>
            <person name="Babar A."/>
            <person name="Rosenke K."/>
        </authorList>
    </citation>
    <scope>NUCLEOTIDE SEQUENCE [LARGE SCALE GENOMIC DNA]</scope>
    <source>
        <strain evidence="2">CBS 101.48</strain>
    </source>
</reference>
<dbReference type="Proteomes" id="UP000078561">
    <property type="component" value="Unassembled WGS sequence"/>
</dbReference>
<evidence type="ECO:0000256" key="1">
    <source>
        <dbReference type="SAM" id="MobiDB-lite"/>
    </source>
</evidence>
<feature type="compositionally biased region" description="Polar residues" evidence="1">
    <location>
        <begin position="49"/>
        <end position="58"/>
    </location>
</feature>
<name>A0A163JD24_ABSGL</name>
<sequence length="125" mass="13833">MDQDPTTHLNMLLSTNNDTQNHKDQFDTSNRKVDDMMSMLLEMKNRLPSVTTQQTASPTAPLANIPPPRNKSDEQYKAKLLELLDTTWPAGTNGGSTDSRYGFLLQAANALTIKINPVMSDVPEA</sequence>
<dbReference type="AlphaFoldDB" id="A0A163JD24"/>
<dbReference type="EMBL" id="LT553376">
    <property type="protein sequence ID" value="SAM00635.1"/>
    <property type="molecule type" value="Genomic_DNA"/>
</dbReference>
<accession>A0A163JD24</accession>
<keyword evidence="3" id="KW-1185">Reference proteome</keyword>
<feature type="region of interest" description="Disordered" evidence="1">
    <location>
        <begin position="49"/>
        <end position="72"/>
    </location>
</feature>
<proteinExistence type="predicted"/>
<evidence type="ECO:0000313" key="3">
    <source>
        <dbReference type="Proteomes" id="UP000078561"/>
    </source>
</evidence>